<keyword evidence="2" id="KW-1185">Reference proteome</keyword>
<gene>
    <name evidence="1" type="ORF">COLO4_34760</name>
</gene>
<reference evidence="2" key="1">
    <citation type="submission" date="2013-09" db="EMBL/GenBank/DDBJ databases">
        <title>Corchorus olitorius genome sequencing.</title>
        <authorList>
            <person name="Alam M."/>
            <person name="Haque M.S."/>
            <person name="Islam M.S."/>
            <person name="Emdad E.M."/>
            <person name="Islam M.M."/>
            <person name="Ahmed B."/>
            <person name="Halim A."/>
            <person name="Hossen Q.M.M."/>
            <person name="Hossain M.Z."/>
            <person name="Ahmed R."/>
            <person name="Khan M.M."/>
            <person name="Islam R."/>
            <person name="Rashid M.M."/>
            <person name="Khan S.A."/>
            <person name="Rahman M.S."/>
            <person name="Alam M."/>
            <person name="Yahiya A.S."/>
            <person name="Khan M.S."/>
            <person name="Azam M.S."/>
            <person name="Haque T."/>
            <person name="Lashkar M.Z.H."/>
            <person name="Akhand A.I."/>
            <person name="Morshed G."/>
            <person name="Roy S."/>
            <person name="Uddin K.S."/>
            <person name="Rabeya T."/>
            <person name="Hossain A.S."/>
            <person name="Chowdhury A."/>
            <person name="Snigdha A.R."/>
            <person name="Mortoza M.S."/>
            <person name="Matin S.A."/>
            <person name="Hoque S.M.E."/>
            <person name="Islam M.K."/>
            <person name="Roy D.K."/>
            <person name="Haider R."/>
            <person name="Moosa M.M."/>
            <person name="Elias S.M."/>
            <person name="Hasan A.M."/>
            <person name="Jahan S."/>
            <person name="Shafiuddin M."/>
            <person name="Mahmood N."/>
            <person name="Shommy N.S."/>
        </authorList>
    </citation>
    <scope>NUCLEOTIDE SEQUENCE [LARGE SCALE GENOMIC DNA]</scope>
    <source>
        <strain evidence="2">cv. O-4</strain>
    </source>
</reference>
<sequence>MDNLIASDACKVASDAMRSATSYLPKLKTGAKVFGTFLGGAVALHWKEILHVTSSGITVKTYVFDNDEEIKKIGENTQLLVSNLDHVKGVKNLNDKKRGFRCGFFSGVQWVFTSKSNRSVMMVFVKRAFK</sequence>
<proteinExistence type="predicted"/>
<dbReference type="EMBL" id="AWUE01022438">
    <property type="protein sequence ID" value="OMO58280.1"/>
    <property type="molecule type" value="Genomic_DNA"/>
</dbReference>
<accession>A0A1R3GJT7</accession>
<protein>
    <submittedName>
        <fullName evidence="1">Uncharacterized protein</fullName>
    </submittedName>
</protein>
<dbReference type="AlphaFoldDB" id="A0A1R3GJT7"/>
<name>A0A1R3GJT7_9ROSI</name>
<evidence type="ECO:0000313" key="1">
    <source>
        <dbReference type="EMBL" id="OMO58280.1"/>
    </source>
</evidence>
<dbReference type="OrthoDB" id="10497735at2759"/>
<dbReference type="Proteomes" id="UP000187203">
    <property type="component" value="Unassembled WGS sequence"/>
</dbReference>
<evidence type="ECO:0000313" key="2">
    <source>
        <dbReference type="Proteomes" id="UP000187203"/>
    </source>
</evidence>
<comment type="caution">
    <text evidence="1">The sequence shown here is derived from an EMBL/GenBank/DDBJ whole genome shotgun (WGS) entry which is preliminary data.</text>
</comment>
<organism evidence="1 2">
    <name type="scientific">Corchorus olitorius</name>
    <dbReference type="NCBI Taxonomy" id="93759"/>
    <lineage>
        <taxon>Eukaryota</taxon>
        <taxon>Viridiplantae</taxon>
        <taxon>Streptophyta</taxon>
        <taxon>Embryophyta</taxon>
        <taxon>Tracheophyta</taxon>
        <taxon>Spermatophyta</taxon>
        <taxon>Magnoliopsida</taxon>
        <taxon>eudicotyledons</taxon>
        <taxon>Gunneridae</taxon>
        <taxon>Pentapetalae</taxon>
        <taxon>rosids</taxon>
        <taxon>malvids</taxon>
        <taxon>Malvales</taxon>
        <taxon>Malvaceae</taxon>
        <taxon>Grewioideae</taxon>
        <taxon>Apeibeae</taxon>
        <taxon>Corchorus</taxon>
    </lineage>
</organism>